<evidence type="ECO:0008006" key="3">
    <source>
        <dbReference type="Google" id="ProtNLM"/>
    </source>
</evidence>
<dbReference type="EMBL" id="JBGBPQ010000011">
    <property type="protein sequence ID" value="KAL1515335.1"/>
    <property type="molecule type" value="Genomic_DNA"/>
</dbReference>
<evidence type="ECO:0000313" key="2">
    <source>
        <dbReference type="Proteomes" id="UP001515480"/>
    </source>
</evidence>
<evidence type="ECO:0000313" key="1">
    <source>
        <dbReference type="EMBL" id="KAL1515335.1"/>
    </source>
</evidence>
<comment type="caution">
    <text evidence="1">The sequence shown here is derived from an EMBL/GenBank/DDBJ whole genome shotgun (WGS) entry which is preliminary data.</text>
</comment>
<organism evidence="1 2">
    <name type="scientific">Prymnesium parvum</name>
    <name type="common">Toxic golden alga</name>
    <dbReference type="NCBI Taxonomy" id="97485"/>
    <lineage>
        <taxon>Eukaryota</taxon>
        <taxon>Haptista</taxon>
        <taxon>Haptophyta</taxon>
        <taxon>Prymnesiophyceae</taxon>
        <taxon>Prymnesiales</taxon>
        <taxon>Prymnesiaceae</taxon>
        <taxon>Prymnesium</taxon>
    </lineage>
</organism>
<accession>A0AB34J914</accession>
<protein>
    <recommendedName>
        <fullName evidence="3">Protein xylosyltransferase</fullName>
    </recommendedName>
</protein>
<proteinExistence type="predicted"/>
<gene>
    <name evidence="1" type="ORF">AB1Y20_001966</name>
</gene>
<reference evidence="1 2" key="1">
    <citation type="journal article" date="2024" name="Science">
        <title>Giant polyketide synthase enzymes in the biosynthesis of giant marine polyether toxins.</title>
        <authorList>
            <person name="Fallon T.R."/>
            <person name="Shende V.V."/>
            <person name="Wierzbicki I.H."/>
            <person name="Pendleton A.L."/>
            <person name="Watervoot N.F."/>
            <person name="Auber R.P."/>
            <person name="Gonzalez D.J."/>
            <person name="Wisecaver J.H."/>
            <person name="Moore B.S."/>
        </authorList>
    </citation>
    <scope>NUCLEOTIDE SEQUENCE [LARGE SCALE GENOMIC DNA]</scope>
    <source>
        <strain evidence="1 2">12B1</strain>
    </source>
</reference>
<keyword evidence="2" id="KW-1185">Reference proteome</keyword>
<dbReference type="Proteomes" id="UP001515480">
    <property type="component" value="Unassembled WGS sequence"/>
</dbReference>
<dbReference type="AlphaFoldDB" id="A0AB34J914"/>
<sequence>MRPVLLVHVSGSGGTSLCKQARQQPGAPGQKVGSDINCQLPCKNPYDYQLYGLTAPSKWGLKCLRKENGIMAANCSGLEQIMRSWGYHVLGAAETLLDEANTASELQSRVTSLAQMGARPRSCGADRCCLCTNISLFGGCNRMPVASQRQPDGAYGTWCPMNLPNRMLALRPGAPPSPLESRWPLSDWAPLTTYCANIRYVFLMNEPIKRLTTQLLYRCPWVHHKDTHLNLTCIPWGAHVLRSIYRHDLVVDNSNSLFSGTAAASNLYIRSVLGPRAYFGRLHALTSEHLAGAQSLLSKYEIVAPTHSISKLGPLLRDKLSWRHWTMPDAPAYLDPFMQKVHRLIAPHRHLLVDSVKFELQRHNSLDIQLYQWVRLRFERMLAETADSSSRGT</sequence>
<name>A0AB34J914_PRYPA</name>